<feature type="transmembrane region" description="Helical" evidence="10">
    <location>
        <begin position="122"/>
        <end position="142"/>
    </location>
</feature>
<sequence>MIRKISFLFLLRFAKIALSVLSLWLSAKYFGTSIWRDVWLLALNGIVVLDAAIWGPLNEIFRTKFIFIREEEGEQQALTKVRSLFFFTCLVSVALVIIVACFRDFFVGVLAPGFDSKELTSLSLMLLVLIPALLLNQVNLLLNSLLNAYHSFVIPDIVAFVGTAVNIILLILLAPVIGIFSLVISYYIGILLLTGLLVWQVFRLKIGLFSNTGPIKFSYFWIFFGFSLPFFYSYFLGQISAVLEKSLASTLGVGMVSMVDYGRKFSEMLITVLLGILMTFLVPSISQHFIRKDYSAFYTDFRKIYQWGLLIITIFVALFSVIPDSIVRFFYNEDSISVVELATISRLSSLYAWGVLVVFLYFVFGMALLSSNNKKKYAYLAVVAQMITIGLNLLLVRHVREIAFPVAYISGHLIGAAFMFIFFPFQIKKLLALTIKYMGMMASVVGILFALDCFLPLGLSDVQLIVLYTCVALFSLVLLSAIFRLDEWKYISRLLKWL</sequence>
<evidence type="ECO:0000256" key="7">
    <source>
        <dbReference type="ARBA" id="ARBA00023136"/>
    </source>
</evidence>
<dbReference type="InterPro" id="IPR004268">
    <property type="entry name" value="MurJ"/>
</dbReference>
<evidence type="ECO:0000256" key="3">
    <source>
        <dbReference type="ARBA" id="ARBA00022692"/>
    </source>
</evidence>
<comment type="caution">
    <text evidence="11">The sequence shown here is derived from an EMBL/GenBank/DDBJ whole genome shotgun (WGS) entry which is preliminary data.</text>
</comment>
<evidence type="ECO:0000256" key="2">
    <source>
        <dbReference type="ARBA" id="ARBA00022475"/>
    </source>
</evidence>
<feature type="transmembrane region" description="Helical" evidence="10">
    <location>
        <begin position="268"/>
        <end position="286"/>
    </location>
</feature>
<feature type="transmembrane region" description="Helical" evidence="10">
    <location>
        <begin position="84"/>
        <end position="110"/>
    </location>
</feature>
<comment type="similarity">
    <text evidence="9">Belongs to the MurJ/MviN family.</text>
</comment>
<keyword evidence="6 10" id="KW-1133">Transmembrane helix</keyword>
<feature type="transmembrane region" description="Helical" evidence="10">
    <location>
        <begin position="465"/>
        <end position="485"/>
    </location>
</feature>
<dbReference type="PANTHER" id="PTHR47019:SF1">
    <property type="entry name" value="LIPID II FLIPPASE MURJ"/>
    <property type="match status" value="1"/>
</dbReference>
<feature type="transmembrane region" description="Helical" evidence="10">
    <location>
        <begin position="219"/>
        <end position="237"/>
    </location>
</feature>
<keyword evidence="5" id="KW-0573">Peptidoglycan synthesis</keyword>
<evidence type="ECO:0000313" key="12">
    <source>
        <dbReference type="Proteomes" id="UP001595526"/>
    </source>
</evidence>
<feature type="transmembrane region" description="Helical" evidence="10">
    <location>
        <begin position="179"/>
        <end position="199"/>
    </location>
</feature>
<feature type="transmembrane region" description="Helical" evidence="10">
    <location>
        <begin position="437"/>
        <end position="459"/>
    </location>
</feature>
<keyword evidence="7 10" id="KW-0472">Membrane</keyword>
<feature type="transmembrane region" description="Helical" evidence="10">
    <location>
        <begin position="154"/>
        <end position="173"/>
    </location>
</feature>
<feature type="transmembrane region" description="Helical" evidence="10">
    <location>
        <begin position="377"/>
        <end position="396"/>
    </location>
</feature>
<keyword evidence="4" id="KW-0133">Cell shape</keyword>
<dbReference type="PANTHER" id="PTHR47019">
    <property type="entry name" value="LIPID II FLIPPASE MURJ"/>
    <property type="match status" value="1"/>
</dbReference>
<proteinExistence type="inferred from homology"/>
<keyword evidence="3 10" id="KW-0812">Transmembrane</keyword>
<evidence type="ECO:0000256" key="6">
    <source>
        <dbReference type="ARBA" id="ARBA00022989"/>
    </source>
</evidence>
<dbReference type="RefSeq" id="WP_379024607.1">
    <property type="nucleotide sequence ID" value="NZ_JBHRTA010000038.1"/>
</dbReference>
<keyword evidence="2" id="KW-1003">Cell membrane</keyword>
<dbReference type="InterPro" id="IPR051050">
    <property type="entry name" value="Lipid_II_flippase_MurJ/MviN"/>
</dbReference>
<accession>A0ABV7JV94</accession>
<feature type="transmembrane region" description="Helical" evidence="10">
    <location>
        <begin position="351"/>
        <end position="370"/>
    </location>
</feature>
<evidence type="ECO:0000256" key="4">
    <source>
        <dbReference type="ARBA" id="ARBA00022960"/>
    </source>
</evidence>
<dbReference type="Pfam" id="PF03023">
    <property type="entry name" value="MurJ"/>
    <property type="match status" value="1"/>
</dbReference>
<reference evidence="12" key="1">
    <citation type="journal article" date="2019" name="Int. J. Syst. Evol. Microbiol.">
        <title>The Global Catalogue of Microorganisms (GCM) 10K type strain sequencing project: providing services to taxonomists for standard genome sequencing and annotation.</title>
        <authorList>
            <consortium name="The Broad Institute Genomics Platform"/>
            <consortium name="The Broad Institute Genome Sequencing Center for Infectious Disease"/>
            <person name="Wu L."/>
            <person name="Ma J."/>
        </authorList>
    </citation>
    <scope>NUCLEOTIDE SEQUENCE [LARGE SCALE GENOMIC DNA]</scope>
    <source>
        <strain evidence="12">KCTC 52416</strain>
    </source>
</reference>
<comment type="function">
    <text evidence="8">Involved in peptidoglycan biosynthesis. Transports lipid-linked peptidoglycan precursors from the inner to the outer leaflet of the cytoplasmic membrane.</text>
</comment>
<evidence type="ECO:0000313" key="11">
    <source>
        <dbReference type="EMBL" id="MFC3199212.1"/>
    </source>
</evidence>
<feature type="transmembrane region" description="Helical" evidence="10">
    <location>
        <begin position="307"/>
        <end position="331"/>
    </location>
</feature>
<evidence type="ECO:0000256" key="5">
    <source>
        <dbReference type="ARBA" id="ARBA00022984"/>
    </source>
</evidence>
<dbReference type="Proteomes" id="UP001595526">
    <property type="component" value="Unassembled WGS sequence"/>
</dbReference>
<organism evidence="11 12">
    <name type="scientific">Parapedobacter deserti</name>
    <dbReference type="NCBI Taxonomy" id="1912957"/>
    <lineage>
        <taxon>Bacteria</taxon>
        <taxon>Pseudomonadati</taxon>
        <taxon>Bacteroidota</taxon>
        <taxon>Sphingobacteriia</taxon>
        <taxon>Sphingobacteriales</taxon>
        <taxon>Sphingobacteriaceae</taxon>
        <taxon>Parapedobacter</taxon>
    </lineage>
</organism>
<comment type="subcellular location">
    <subcellularLocation>
        <location evidence="1">Cell membrane</location>
        <topology evidence="1">Multi-pass membrane protein</topology>
    </subcellularLocation>
</comment>
<dbReference type="EMBL" id="JBHRTA010000038">
    <property type="protein sequence ID" value="MFC3199212.1"/>
    <property type="molecule type" value="Genomic_DNA"/>
</dbReference>
<feature type="transmembrane region" description="Helical" evidence="10">
    <location>
        <begin position="402"/>
        <end position="425"/>
    </location>
</feature>
<feature type="transmembrane region" description="Helical" evidence="10">
    <location>
        <begin position="38"/>
        <end position="57"/>
    </location>
</feature>
<evidence type="ECO:0000256" key="1">
    <source>
        <dbReference type="ARBA" id="ARBA00004651"/>
    </source>
</evidence>
<protein>
    <submittedName>
        <fullName evidence="11">Lipid II flippase MurJ</fullName>
    </submittedName>
</protein>
<gene>
    <name evidence="11" type="ORF">ACFOET_16420</name>
</gene>
<name>A0ABV7JV94_9SPHI</name>
<feature type="transmembrane region" description="Helical" evidence="10">
    <location>
        <begin position="7"/>
        <end position="26"/>
    </location>
</feature>
<evidence type="ECO:0000256" key="8">
    <source>
        <dbReference type="ARBA" id="ARBA00060041"/>
    </source>
</evidence>
<keyword evidence="12" id="KW-1185">Reference proteome</keyword>
<evidence type="ECO:0000256" key="9">
    <source>
        <dbReference type="ARBA" id="ARBA00061532"/>
    </source>
</evidence>
<evidence type="ECO:0000256" key="10">
    <source>
        <dbReference type="SAM" id="Phobius"/>
    </source>
</evidence>